<protein>
    <submittedName>
        <fullName evidence="1">Proline-rich receptor-like protein kinase PERK2</fullName>
    </submittedName>
</protein>
<evidence type="ECO:0000313" key="1">
    <source>
        <dbReference type="EMBL" id="KAJ6793976.1"/>
    </source>
</evidence>
<dbReference type="AlphaFoldDB" id="A0AAX6DQK4"/>
<comment type="caution">
    <text evidence="1">The sequence shown here is derived from an EMBL/GenBank/DDBJ whole genome shotgun (WGS) entry which is preliminary data.</text>
</comment>
<dbReference type="EMBL" id="JANAVB010042618">
    <property type="protein sequence ID" value="KAJ6793976.1"/>
    <property type="molecule type" value="Genomic_DNA"/>
</dbReference>
<name>A0AAX6DQK4_IRIPA</name>
<accession>A0AAX6DQK4</accession>
<proteinExistence type="predicted"/>
<dbReference type="Proteomes" id="UP001140949">
    <property type="component" value="Unassembled WGS sequence"/>
</dbReference>
<keyword evidence="1" id="KW-0675">Receptor</keyword>
<keyword evidence="1" id="KW-0418">Kinase</keyword>
<dbReference type="GO" id="GO:0016301">
    <property type="term" value="F:kinase activity"/>
    <property type="evidence" value="ECO:0007669"/>
    <property type="project" value="UniProtKB-KW"/>
</dbReference>
<sequence>MCVCARINSSEARLSRADGDLPGTLRPSPVRRMVLEAGGGVLNCDCGSARSMQKRRGNGVAPTVVWVSCPVGET</sequence>
<keyword evidence="2" id="KW-1185">Reference proteome</keyword>
<reference evidence="1" key="2">
    <citation type="submission" date="2023-04" db="EMBL/GenBank/DDBJ databases">
        <authorList>
            <person name="Bruccoleri R.E."/>
            <person name="Oakeley E.J."/>
            <person name="Faust A.-M."/>
            <person name="Dessus-Babus S."/>
            <person name="Altorfer M."/>
            <person name="Burckhardt D."/>
            <person name="Oertli M."/>
            <person name="Naumann U."/>
            <person name="Petersen F."/>
            <person name="Wong J."/>
        </authorList>
    </citation>
    <scope>NUCLEOTIDE SEQUENCE</scope>
    <source>
        <strain evidence="1">GSM-AAB239-AS_SAM_17_03QT</strain>
        <tissue evidence="1">Leaf</tissue>
    </source>
</reference>
<organism evidence="1 2">
    <name type="scientific">Iris pallida</name>
    <name type="common">Sweet iris</name>
    <dbReference type="NCBI Taxonomy" id="29817"/>
    <lineage>
        <taxon>Eukaryota</taxon>
        <taxon>Viridiplantae</taxon>
        <taxon>Streptophyta</taxon>
        <taxon>Embryophyta</taxon>
        <taxon>Tracheophyta</taxon>
        <taxon>Spermatophyta</taxon>
        <taxon>Magnoliopsida</taxon>
        <taxon>Liliopsida</taxon>
        <taxon>Asparagales</taxon>
        <taxon>Iridaceae</taxon>
        <taxon>Iridoideae</taxon>
        <taxon>Irideae</taxon>
        <taxon>Iris</taxon>
    </lineage>
</organism>
<gene>
    <name evidence="1" type="ORF">M6B38_233320</name>
</gene>
<reference evidence="1" key="1">
    <citation type="journal article" date="2023" name="GigaByte">
        <title>Genome assembly of the bearded iris, Iris pallida Lam.</title>
        <authorList>
            <person name="Bruccoleri R.E."/>
            <person name="Oakeley E.J."/>
            <person name="Faust A.M.E."/>
            <person name="Altorfer M."/>
            <person name="Dessus-Babus S."/>
            <person name="Burckhardt D."/>
            <person name="Oertli M."/>
            <person name="Naumann U."/>
            <person name="Petersen F."/>
            <person name="Wong J."/>
        </authorList>
    </citation>
    <scope>NUCLEOTIDE SEQUENCE</scope>
    <source>
        <strain evidence="1">GSM-AAB239-AS_SAM_17_03QT</strain>
    </source>
</reference>
<keyword evidence="1" id="KW-0808">Transferase</keyword>
<evidence type="ECO:0000313" key="2">
    <source>
        <dbReference type="Proteomes" id="UP001140949"/>
    </source>
</evidence>